<evidence type="ECO:0000256" key="3">
    <source>
        <dbReference type="ARBA" id="ARBA00022723"/>
    </source>
</evidence>
<comment type="catalytic activity">
    <reaction evidence="9">
        <text>D-ribose 5-phosphate + ATP = 5-phospho-alpha-D-ribose 1-diphosphate + AMP + H(+)</text>
        <dbReference type="Rhea" id="RHEA:15609"/>
        <dbReference type="ChEBI" id="CHEBI:15378"/>
        <dbReference type="ChEBI" id="CHEBI:30616"/>
        <dbReference type="ChEBI" id="CHEBI:58017"/>
        <dbReference type="ChEBI" id="CHEBI:78346"/>
        <dbReference type="ChEBI" id="CHEBI:456215"/>
        <dbReference type="EC" id="2.7.6.1"/>
    </reaction>
</comment>
<evidence type="ECO:0000256" key="6">
    <source>
        <dbReference type="ARBA" id="ARBA00022777"/>
    </source>
</evidence>
<dbReference type="EMBL" id="DF820457">
    <property type="protein sequence ID" value="GAK51274.1"/>
    <property type="molecule type" value="Genomic_DNA"/>
</dbReference>
<dbReference type="EC" id="2.7.6.1" evidence="1"/>
<keyword evidence="6 11" id="KW-0418">Kinase</keyword>
<dbReference type="CDD" id="cd06223">
    <property type="entry name" value="PRTases_typeI"/>
    <property type="match status" value="1"/>
</dbReference>
<reference evidence="11" key="1">
    <citation type="journal article" date="2015" name="PeerJ">
        <title>First genomic representation of candidate bacterial phylum KSB3 points to enhanced environmental sensing as a trigger of wastewater bulking.</title>
        <authorList>
            <person name="Sekiguchi Y."/>
            <person name="Ohashi A."/>
            <person name="Parks D.H."/>
            <person name="Yamauchi T."/>
            <person name="Tyson G.W."/>
            <person name="Hugenholtz P."/>
        </authorList>
    </citation>
    <scope>NUCLEOTIDE SEQUENCE [LARGE SCALE GENOMIC DNA]</scope>
</reference>
<dbReference type="PROSITE" id="PS00114">
    <property type="entry name" value="PRPP_SYNTHASE"/>
    <property type="match status" value="1"/>
</dbReference>
<evidence type="ECO:0000256" key="7">
    <source>
        <dbReference type="ARBA" id="ARBA00022840"/>
    </source>
</evidence>
<accession>A0A081BLK8</accession>
<keyword evidence="12" id="KW-1185">Reference proteome</keyword>
<dbReference type="NCBIfam" id="NF002320">
    <property type="entry name" value="PRK01259.1"/>
    <property type="match status" value="1"/>
</dbReference>
<evidence type="ECO:0000256" key="1">
    <source>
        <dbReference type="ARBA" id="ARBA00013247"/>
    </source>
</evidence>
<evidence type="ECO:0000256" key="4">
    <source>
        <dbReference type="ARBA" id="ARBA00022727"/>
    </source>
</evidence>
<keyword evidence="3" id="KW-0479">Metal-binding</keyword>
<dbReference type="GO" id="GO:0006015">
    <property type="term" value="P:5-phosphoribose 1-diphosphate biosynthetic process"/>
    <property type="evidence" value="ECO:0007669"/>
    <property type="project" value="TreeGrafter"/>
</dbReference>
<dbReference type="InterPro" id="IPR000836">
    <property type="entry name" value="PRTase_dom"/>
</dbReference>
<dbReference type="GO" id="GO:0005737">
    <property type="term" value="C:cytoplasm"/>
    <property type="evidence" value="ECO:0007669"/>
    <property type="project" value="TreeGrafter"/>
</dbReference>
<dbReference type="GO" id="GO:0002189">
    <property type="term" value="C:ribose phosphate diphosphokinase complex"/>
    <property type="evidence" value="ECO:0007669"/>
    <property type="project" value="TreeGrafter"/>
</dbReference>
<dbReference type="InterPro" id="IPR029099">
    <property type="entry name" value="Pribosyltran_N"/>
</dbReference>
<evidence type="ECO:0000313" key="11">
    <source>
        <dbReference type="EMBL" id="GAK51274.1"/>
    </source>
</evidence>
<dbReference type="SMART" id="SM01400">
    <property type="entry name" value="Pribosyltran_N"/>
    <property type="match status" value="1"/>
</dbReference>
<evidence type="ECO:0000256" key="2">
    <source>
        <dbReference type="ARBA" id="ARBA00022679"/>
    </source>
</evidence>
<sequence>MSSTILPQQNDIKIFAGSSGTHFARNMCEYLGIPLGASEVFTFSDGNLFVKIGENVRSKEVFLVQPIALNPNIEFTELLFWMDAFERSSASSVTAIIPYFGYAKGDKKDEPRVSIRARVCAECIELAGADRIMMMDLHTPQIQGFFKRPVDHLYALQILVEYVKAIEFRDFVVVSPDSGFTKNARKFANCLGAPVAIADKMRAAHDEQAEALEVIGDVEGKNALIVDDFSISGGTLVSLARLLKQRGAQRIIVGLSHILMREEAVRKIEESDIELLISTDSVDNPYVKASSKIRIISAAPLFAEAVARISRKDSISQLFDDVPSNVFRAAFL</sequence>
<keyword evidence="2" id="KW-0808">Transferase</keyword>
<dbReference type="GO" id="GO:0006164">
    <property type="term" value="P:purine nucleotide biosynthetic process"/>
    <property type="evidence" value="ECO:0007669"/>
    <property type="project" value="TreeGrafter"/>
</dbReference>
<evidence type="ECO:0000313" key="12">
    <source>
        <dbReference type="Proteomes" id="UP000030700"/>
    </source>
</evidence>
<dbReference type="Proteomes" id="UP000030700">
    <property type="component" value="Unassembled WGS sequence"/>
</dbReference>
<evidence type="ECO:0000256" key="9">
    <source>
        <dbReference type="ARBA" id="ARBA00049535"/>
    </source>
</evidence>
<keyword evidence="5" id="KW-0547">Nucleotide-binding</keyword>
<keyword evidence="4" id="KW-0545">Nucleotide biosynthesis</keyword>
<proteinExistence type="predicted"/>
<feature type="domain" description="Ribose-phosphate pyrophosphokinase N-terminal" evidence="10">
    <location>
        <begin position="12"/>
        <end position="128"/>
    </location>
</feature>
<dbReference type="GO" id="GO:0016301">
    <property type="term" value="F:kinase activity"/>
    <property type="evidence" value="ECO:0007669"/>
    <property type="project" value="UniProtKB-KW"/>
</dbReference>
<gene>
    <name evidence="11" type="ORF">U14_02517</name>
</gene>
<dbReference type="GO" id="GO:0000287">
    <property type="term" value="F:magnesium ion binding"/>
    <property type="evidence" value="ECO:0007669"/>
    <property type="project" value="InterPro"/>
</dbReference>
<dbReference type="Gene3D" id="3.40.50.2020">
    <property type="match status" value="2"/>
</dbReference>
<name>A0A081BLK8_9BACT</name>
<dbReference type="GO" id="GO:0009156">
    <property type="term" value="P:ribonucleoside monophosphate biosynthetic process"/>
    <property type="evidence" value="ECO:0007669"/>
    <property type="project" value="InterPro"/>
</dbReference>
<evidence type="ECO:0000256" key="8">
    <source>
        <dbReference type="ARBA" id="ARBA00022842"/>
    </source>
</evidence>
<dbReference type="GO" id="GO:0004749">
    <property type="term" value="F:ribose phosphate diphosphokinase activity"/>
    <property type="evidence" value="ECO:0007669"/>
    <property type="project" value="UniProtKB-EC"/>
</dbReference>
<keyword evidence="7" id="KW-0067">ATP-binding</keyword>
<keyword evidence="8" id="KW-0460">Magnesium</keyword>
<dbReference type="GO" id="GO:0005524">
    <property type="term" value="F:ATP binding"/>
    <property type="evidence" value="ECO:0007669"/>
    <property type="project" value="UniProtKB-KW"/>
</dbReference>
<dbReference type="Pfam" id="PF14572">
    <property type="entry name" value="Pribosyl_synth"/>
    <property type="match status" value="1"/>
</dbReference>
<dbReference type="FunFam" id="3.40.50.2020:FF:000007">
    <property type="entry name" value="Ribose-phosphate pyrophosphokinase"/>
    <property type="match status" value="1"/>
</dbReference>
<organism evidence="11">
    <name type="scientific">Candidatus Moduliflexus flocculans</name>
    <dbReference type="NCBI Taxonomy" id="1499966"/>
    <lineage>
        <taxon>Bacteria</taxon>
        <taxon>Candidatus Moduliflexota</taxon>
        <taxon>Candidatus Moduliflexia</taxon>
        <taxon>Candidatus Moduliflexales</taxon>
        <taxon>Candidatus Moduliflexaceae</taxon>
    </lineage>
</organism>
<dbReference type="SUPFAM" id="SSF53271">
    <property type="entry name" value="PRTase-like"/>
    <property type="match status" value="1"/>
</dbReference>
<dbReference type="PANTHER" id="PTHR10210">
    <property type="entry name" value="RIBOSE-PHOSPHATE DIPHOSPHOKINASE FAMILY MEMBER"/>
    <property type="match status" value="1"/>
</dbReference>
<evidence type="ECO:0000259" key="10">
    <source>
        <dbReference type="Pfam" id="PF13793"/>
    </source>
</evidence>
<dbReference type="AlphaFoldDB" id="A0A081BLK8"/>
<dbReference type="PANTHER" id="PTHR10210:SF32">
    <property type="entry name" value="RIBOSE-PHOSPHATE PYROPHOSPHOKINASE 2"/>
    <property type="match status" value="1"/>
</dbReference>
<dbReference type="STRING" id="1499966.U14_02517"/>
<dbReference type="InterPro" id="IPR005946">
    <property type="entry name" value="Rib-P_diPkinase"/>
</dbReference>
<dbReference type="InterPro" id="IPR000842">
    <property type="entry name" value="PRib_PP_synth_CS"/>
</dbReference>
<dbReference type="NCBIfam" id="TIGR01251">
    <property type="entry name" value="ribP_PPkin"/>
    <property type="match status" value="1"/>
</dbReference>
<protein>
    <recommendedName>
        <fullName evidence="1">ribose-phosphate diphosphokinase</fullName>
        <ecNumber evidence="1">2.7.6.1</ecNumber>
    </recommendedName>
</protein>
<dbReference type="HOGENOM" id="CLU_033546_2_0_0"/>
<dbReference type="InterPro" id="IPR029057">
    <property type="entry name" value="PRTase-like"/>
</dbReference>
<evidence type="ECO:0000256" key="5">
    <source>
        <dbReference type="ARBA" id="ARBA00022741"/>
    </source>
</evidence>
<dbReference type="Pfam" id="PF13793">
    <property type="entry name" value="Pribosyltran_N"/>
    <property type="match status" value="1"/>
</dbReference>